<evidence type="ECO:0000259" key="1">
    <source>
        <dbReference type="Pfam" id="PF13276"/>
    </source>
</evidence>
<dbReference type="InterPro" id="IPR025948">
    <property type="entry name" value="HTH-like_dom"/>
</dbReference>
<name>A0ABW9MFR4_9FIRM</name>
<protein>
    <submittedName>
        <fullName evidence="2">IS3 family transposase</fullName>
    </submittedName>
</protein>
<dbReference type="Pfam" id="PF13276">
    <property type="entry name" value="HTH_21"/>
    <property type="match status" value="1"/>
</dbReference>
<dbReference type="EMBL" id="JBGMEF010000032">
    <property type="protein sequence ID" value="MFO3667738.1"/>
    <property type="molecule type" value="Genomic_DNA"/>
</dbReference>
<sequence length="49" mass="5972">MPKTSYYEWKIKLENPTYKDKEVKNEIKTIVDESKGRYGYRRVTMVLKN</sequence>
<feature type="domain" description="HTH-like" evidence="1">
    <location>
        <begin position="20"/>
        <end position="49"/>
    </location>
</feature>
<evidence type="ECO:0000313" key="2">
    <source>
        <dbReference type="EMBL" id="MFO3667738.1"/>
    </source>
</evidence>
<keyword evidence="3" id="KW-1185">Reference proteome</keyword>
<dbReference type="RefSeq" id="WP_410035888.1">
    <property type="nucleotide sequence ID" value="NZ_JBGMEF010000032.1"/>
</dbReference>
<organism evidence="2 3">
    <name type="scientific">Anaerococcus kampingae</name>
    <dbReference type="NCBI Taxonomy" id="3115614"/>
    <lineage>
        <taxon>Bacteria</taxon>
        <taxon>Bacillati</taxon>
        <taxon>Bacillota</taxon>
        <taxon>Tissierellia</taxon>
        <taxon>Tissierellales</taxon>
        <taxon>Peptoniphilaceae</taxon>
        <taxon>Anaerococcus</taxon>
    </lineage>
</organism>
<gene>
    <name evidence="2" type="ORF">ACCQ42_08145</name>
</gene>
<feature type="non-terminal residue" evidence="2">
    <location>
        <position position="49"/>
    </location>
</feature>
<accession>A0ABW9MFR4</accession>
<comment type="caution">
    <text evidence="2">The sequence shown here is derived from an EMBL/GenBank/DDBJ whole genome shotgun (WGS) entry which is preliminary data.</text>
</comment>
<dbReference type="Proteomes" id="UP001637994">
    <property type="component" value="Unassembled WGS sequence"/>
</dbReference>
<evidence type="ECO:0000313" key="3">
    <source>
        <dbReference type="Proteomes" id="UP001637994"/>
    </source>
</evidence>
<reference evidence="2 3" key="1">
    <citation type="journal article" date="2025" name="Anaerobe">
        <title>Description of Anaerococcus kampingiae sp. nov., Anaerococcus groningensis sp. nov., Anaerococcus martiniensis sp. nov., and Anaerococcus cruorum sp. nov., isolated from human clinical specimens.</title>
        <authorList>
            <person name="Boiten K.E."/>
            <person name="Meijer J."/>
            <person name="van Wezel E.M."/>
            <person name="Veloo A.C.M."/>
        </authorList>
    </citation>
    <scope>NUCLEOTIDE SEQUENCE [LARGE SCALE GENOMIC DNA]</scope>
    <source>
        <strain evidence="2 3">ENR0874</strain>
    </source>
</reference>
<proteinExistence type="predicted"/>